<keyword evidence="1" id="KW-0812">Transmembrane</keyword>
<evidence type="ECO:0000256" key="1">
    <source>
        <dbReference type="SAM" id="Phobius"/>
    </source>
</evidence>
<dbReference type="RefSeq" id="WP_209698007.1">
    <property type="nucleotide sequence ID" value="NZ_BAAAVU010000017.1"/>
</dbReference>
<sequence>MRNLRSLTRRARWVIAAGVTACAAVATVLLVVSSNSDASAPRALTADEANRLAITRFRNYASGGRAVRITVPDTAGGLTVTASVDFRAKRAYGVLRGDGRNSSSDGPIRWTSTELSAASATVGWTNRPLQTAGSALDTALRIALGLGADRPDNAQLLPQNGASRIGQETVNGHQTDVMVGPGARDRPDTEGTVRYWIGADGTMYRVQVAVASEPQPVVIDFDTQPYVAPK</sequence>
<reference evidence="2 3" key="1">
    <citation type="submission" date="2021-03" db="EMBL/GenBank/DDBJ databases">
        <title>Sequencing the genomes of 1000 actinobacteria strains.</title>
        <authorList>
            <person name="Klenk H.-P."/>
        </authorList>
    </citation>
    <scope>NUCLEOTIDE SEQUENCE [LARGE SCALE GENOMIC DNA]</scope>
    <source>
        <strain evidence="2 3">DSM 18824</strain>
    </source>
</reference>
<accession>A0ABS4UUM4</accession>
<organism evidence="2 3">
    <name type="scientific">Kribbella aluminosa</name>
    <dbReference type="NCBI Taxonomy" id="416017"/>
    <lineage>
        <taxon>Bacteria</taxon>
        <taxon>Bacillati</taxon>
        <taxon>Actinomycetota</taxon>
        <taxon>Actinomycetes</taxon>
        <taxon>Propionibacteriales</taxon>
        <taxon>Kribbellaceae</taxon>
        <taxon>Kribbella</taxon>
    </lineage>
</organism>
<name>A0ABS4UUM4_9ACTN</name>
<comment type="caution">
    <text evidence="2">The sequence shown here is derived from an EMBL/GenBank/DDBJ whole genome shotgun (WGS) entry which is preliminary data.</text>
</comment>
<dbReference type="Proteomes" id="UP000755585">
    <property type="component" value="Unassembled WGS sequence"/>
</dbReference>
<keyword evidence="1" id="KW-1133">Transmembrane helix</keyword>
<keyword evidence="3" id="KW-1185">Reference proteome</keyword>
<protein>
    <recommendedName>
        <fullName evidence="4">LppX_LprAFG lipoprotein</fullName>
    </recommendedName>
</protein>
<proteinExistence type="predicted"/>
<evidence type="ECO:0000313" key="3">
    <source>
        <dbReference type="Proteomes" id="UP000755585"/>
    </source>
</evidence>
<feature type="transmembrane region" description="Helical" evidence="1">
    <location>
        <begin position="12"/>
        <end position="32"/>
    </location>
</feature>
<evidence type="ECO:0008006" key="4">
    <source>
        <dbReference type="Google" id="ProtNLM"/>
    </source>
</evidence>
<evidence type="ECO:0000313" key="2">
    <source>
        <dbReference type="EMBL" id="MBP2355320.1"/>
    </source>
</evidence>
<gene>
    <name evidence="2" type="ORF">JOF29_006430</name>
</gene>
<keyword evidence="1" id="KW-0472">Membrane</keyword>
<dbReference type="EMBL" id="JAGINT010000002">
    <property type="protein sequence ID" value="MBP2355320.1"/>
    <property type="molecule type" value="Genomic_DNA"/>
</dbReference>